<comment type="similarity">
    <text evidence="4">Belongs to the DHPS family.</text>
</comment>
<dbReference type="EMBL" id="MEUA01000023">
    <property type="protein sequence ID" value="OGC15255.1"/>
    <property type="molecule type" value="Genomic_DNA"/>
</dbReference>
<dbReference type="SUPFAM" id="SSF51717">
    <property type="entry name" value="Dihydropteroate synthetase-like"/>
    <property type="match status" value="1"/>
</dbReference>
<comment type="pathway">
    <text evidence="3">Cofactor biosynthesis; tetrahydrofolate biosynthesis; 7,8-dihydrofolate from 2-amino-4-hydroxy-6-hydroxymethyl-7,8-dihydropteridine diphosphate and 4-aminobenzoate: step 1/2.</text>
</comment>
<dbReference type="FunFam" id="3.20.20.20:FF:000006">
    <property type="entry name" value="Dihydropteroate synthase"/>
    <property type="match status" value="1"/>
</dbReference>
<dbReference type="GO" id="GO:0046654">
    <property type="term" value="P:tetrahydrofolate biosynthetic process"/>
    <property type="evidence" value="ECO:0007669"/>
    <property type="project" value="TreeGrafter"/>
</dbReference>
<dbReference type="Proteomes" id="UP000177905">
    <property type="component" value="Unassembled WGS sequence"/>
</dbReference>
<proteinExistence type="inferred from homology"/>
<dbReference type="InterPro" id="IPR006390">
    <property type="entry name" value="DHP_synth_dom"/>
</dbReference>
<protein>
    <recommendedName>
        <fullName evidence="6">Dihydropteroate synthase</fullName>
        <ecNumber evidence="5">2.5.1.15</ecNumber>
    </recommendedName>
    <alternativeName>
        <fullName evidence="11">Dihydropteroate pyrophosphorylase</fullName>
    </alternativeName>
</protein>
<evidence type="ECO:0000256" key="2">
    <source>
        <dbReference type="ARBA" id="ARBA00001946"/>
    </source>
</evidence>
<dbReference type="GO" id="GO:0046872">
    <property type="term" value="F:metal ion binding"/>
    <property type="evidence" value="ECO:0007669"/>
    <property type="project" value="UniProtKB-KW"/>
</dbReference>
<evidence type="ECO:0000256" key="5">
    <source>
        <dbReference type="ARBA" id="ARBA00012458"/>
    </source>
</evidence>
<dbReference type="GO" id="GO:0046656">
    <property type="term" value="P:folic acid biosynthetic process"/>
    <property type="evidence" value="ECO:0007669"/>
    <property type="project" value="UniProtKB-KW"/>
</dbReference>
<feature type="domain" description="Pterin-binding" evidence="12">
    <location>
        <begin position="144"/>
        <end position="397"/>
    </location>
</feature>
<dbReference type="InterPro" id="IPR000489">
    <property type="entry name" value="Pterin-binding_dom"/>
</dbReference>
<organism evidence="13 14">
    <name type="scientific">candidate division WOR-1 bacterium RIFOXYB2_FULL_36_35</name>
    <dbReference type="NCBI Taxonomy" id="1802578"/>
    <lineage>
        <taxon>Bacteria</taxon>
        <taxon>Bacillati</taxon>
        <taxon>Saganbacteria</taxon>
    </lineage>
</organism>
<comment type="caution">
    <text evidence="13">The sequence shown here is derived from an EMBL/GenBank/DDBJ whole genome shotgun (WGS) entry which is preliminary data.</text>
</comment>
<dbReference type="AlphaFoldDB" id="A0A1F4S491"/>
<dbReference type="PANTHER" id="PTHR20941:SF1">
    <property type="entry name" value="FOLIC ACID SYNTHESIS PROTEIN FOL1"/>
    <property type="match status" value="1"/>
</dbReference>
<evidence type="ECO:0000256" key="8">
    <source>
        <dbReference type="ARBA" id="ARBA00022723"/>
    </source>
</evidence>
<evidence type="ECO:0000256" key="3">
    <source>
        <dbReference type="ARBA" id="ARBA00004763"/>
    </source>
</evidence>
<evidence type="ECO:0000256" key="10">
    <source>
        <dbReference type="ARBA" id="ARBA00022909"/>
    </source>
</evidence>
<dbReference type="CDD" id="cd00739">
    <property type="entry name" value="DHPS"/>
    <property type="match status" value="1"/>
</dbReference>
<dbReference type="InterPro" id="IPR045031">
    <property type="entry name" value="DHP_synth-like"/>
</dbReference>
<evidence type="ECO:0000256" key="9">
    <source>
        <dbReference type="ARBA" id="ARBA00022842"/>
    </source>
</evidence>
<evidence type="ECO:0000259" key="12">
    <source>
        <dbReference type="PROSITE" id="PS50972"/>
    </source>
</evidence>
<keyword evidence="8" id="KW-0479">Metal-binding</keyword>
<evidence type="ECO:0000256" key="7">
    <source>
        <dbReference type="ARBA" id="ARBA00022679"/>
    </source>
</evidence>
<accession>A0A1F4S491</accession>
<keyword evidence="7" id="KW-0808">Transferase</keyword>
<gene>
    <name evidence="13" type="ORF">A2290_03165</name>
</gene>
<dbReference type="NCBIfam" id="TIGR01496">
    <property type="entry name" value="DHPS"/>
    <property type="match status" value="1"/>
</dbReference>
<dbReference type="PROSITE" id="PS50972">
    <property type="entry name" value="PTERIN_BINDING"/>
    <property type="match status" value="1"/>
</dbReference>
<dbReference type="PANTHER" id="PTHR20941">
    <property type="entry name" value="FOLATE SYNTHESIS PROTEINS"/>
    <property type="match status" value="1"/>
</dbReference>
<keyword evidence="10" id="KW-0289">Folate biosynthesis</keyword>
<dbReference type="GO" id="GO:0005829">
    <property type="term" value="C:cytosol"/>
    <property type="evidence" value="ECO:0007669"/>
    <property type="project" value="TreeGrafter"/>
</dbReference>
<evidence type="ECO:0000256" key="1">
    <source>
        <dbReference type="ARBA" id="ARBA00000012"/>
    </source>
</evidence>
<dbReference type="PROSITE" id="PS00793">
    <property type="entry name" value="DHPS_2"/>
    <property type="match status" value="1"/>
</dbReference>
<evidence type="ECO:0000256" key="11">
    <source>
        <dbReference type="ARBA" id="ARBA00030193"/>
    </source>
</evidence>
<evidence type="ECO:0000256" key="6">
    <source>
        <dbReference type="ARBA" id="ARBA00016919"/>
    </source>
</evidence>
<sequence length="405" mass="45159">MSKSLTYNFRVMIIENQKEANHELSTIGCDVEGIKIMRDKYTFYTIKIKDLSPTQVNIIKQEILSLGGEAATARGAIDHSIKKSDTIISGTLKQIESLINKLSSHKYFDLSKIGQAIKEALRNFLAEPTLFKARNLSINLKKRTYIMGILNVTPDSFYDGNKYYDYENAIKRADELISLGADIIDIGGESSRPRAKLVSEKEEIQRILPVVKYLAKKKKCLISIDTQKSKVAEKALIAGAHIINDISALNFDSKMAKTIARYNAGVILMHMQGSPKTMQNNPLYKDLIFEVISYLKKSIEIAEKTGILSDQIIVDPGFGFGKTITHNLTLLKKLKELKILGYPILAGTSRKSMIGNILNLPVDKRLMGTAATVVLAILNGANIIRVHDVEEMREVAKTTDLIVRV</sequence>
<dbReference type="Pfam" id="PF00809">
    <property type="entry name" value="Pterin_bind"/>
    <property type="match status" value="1"/>
</dbReference>
<keyword evidence="9" id="KW-0460">Magnesium</keyword>
<evidence type="ECO:0000313" key="14">
    <source>
        <dbReference type="Proteomes" id="UP000177905"/>
    </source>
</evidence>
<reference evidence="13 14" key="1">
    <citation type="journal article" date="2016" name="Nat. Commun.">
        <title>Thousands of microbial genomes shed light on interconnected biogeochemical processes in an aquifer system.</title>
        <authorList>
            <person name="Anantharaman K."/>
            <person name="Brown C.T."/>
            <person name="Hug L.A."/>
            <person name="Sharon I."/>
            <person name="Castelle C.J."/>
            <person name="Probst A.J."/>
            <person name="Thomas B.C."/>
            <person name="Singh A."/>
            <person name="Wilkins M.J."/>
            <person name="Karaoz U."/>
            <person name="Brodie E.L."/>
            <person name="Williams K.H."/>
            <person name="Hubbard S.S."/>
            <person name="Banfield J.F."/>
        </authorList>
    </citation>
    <scope>NUCLEOTIDE SEQUENCE [LARGE SCALE GENOMIC DNA]</scope>
</reference>
<dbReference type="EC" id="2.5.1.15" evidence="5"/>
<comment type="cofactor">
    <cofactor evidence="2">
        <name>Mg(2+)</name>
        <dbReference type="ChEBI" id="CHEBI:18420"/>
    </cofactor>
</comment>
<evidence type="ECO:0000313" key="13">
    <source>
        <dbReference type="EMBL" id="OGC15255.1"/>
    </source>
</evidence>
<dbReference type="Gene3D" id="3.20.20.20">
    <property type="entry name" value="Dihydropteroate synthase-like"/>
    <property type="match status" value="1"/>
</dbReference>
<evidence type="ECO:0000256" key="4">
    <source>
        <dbReference type="ARBA" id="ARBA00009503"/>
    </source>
</evidence>
<dbReference type="InterPro" id="IPR011005">
    <property type="entry name" value="Dihydropteroate_synth-like_sf"/>
</dbReference>
<comment type="catalytic activity">
    <reaction evidence="1">
        <text>(7,8-dihydropterin-6-yl)methyl diphosphate + 4-aminobenzoate = 7,8-dihydropteroate + diphosphate</text>
        <dbReference type="Rhea" id="RHEA:19949"/>
        <dbReference type="ChEBI" id="CHEBI:17836"/>
        <dbReference type="ChEBI" id="CHEBI:17839"/>
        <dbReference type="ChEBI" id="CHEBI:33019"/>
        <dbReference type="ChEBI" id="CHEBI:72950"/>
        <dbReference type="EC" id="2.5.1.15"/>
    </reaction>
</comment>
<name>A0A1F4S491_UNCSA</name>
<dbReference type="GO" id="GO:0004156">
    <property type="term" value="F:dihydropteroate synthase activity"/>
    <property type="evidence" value="ECO:0007669"/>
    <property type="project" value="UniProtKB-EC"/>
</dbReference>